<evidence type="ECO:0000256" key="1">
    <source>
        <dbReference type="ARBA" id="ARBA00001864"/>
    </source>
</evidence>
<dbReference type="PANTHER" id="PTHR43699">
    <property type="entry name" value="3-DEHYDROQUINATE DEHYDRATASE"/>
    <property type="match status" value="1"/>
</dbReference>
<keyword evidence="4" id="KW-0704">Schiff base</keyword>
<name>A0A4R9K4K8_9LEPT</name>
<dbReference type="InterPro" id="IPR013785">
    <property type="entry name" value="Aldolase_TIM"/>
</dbReference>
<reference evidence="5" key="1">
    <citation type="journal article" date="2019" name="PLoS Negl. Trop. Dis.">
        <title>Revisiting the worldwide diversity of Leptospira species in the environment.</title>
        <authorList>
            <person name="Vincent A.T."/>
            <person name="Schiettekatte O."/>
            <person name="Bourhy P."/>
            <person name="Veyrier F.J."/>
            <person name="Picardeau M."/>
        </authorList>
    </citation>
    <scope>NUCLEOTIDE SEQUENCE [LARGE SCALE GENOMIC DNA]</scope>
    <source>
        <strain evidence="5">201702455</strain>
    </source>
</reference>
<dbReference type="SUPFAM" id="SSF51569">
    <property type="entry name" value="Aldolase"/>
    <property type="match status" value="1"/>
</dbReference>
<dbReference type="GO" id="GO:0003855">
    <property type="term" value="F:3-dehydroquinate dehydratase activity"/>
    <property type="evidence" value="ECO:0007669"/>
    <property type="project" value="UniProtKB-EC"/>
</dbReference>
<comment type="caution">
    <text evidence="5">The sequence shown here is derived from an EMBL/GenBank/DDBJ whole genome shotgun (WGS) entry which is preliminary data.</text>
</comment>
<dbReference type="AlphaFoldDB" id="A0A4R9K4K8"/>
<dbReference type="InterPro" id="IPR001381">
    <property type="entry name" value="DHquinase_I"/>
</dbReference>
<keyword evidence="6" id="KW-1185">Reference proteome</keyword>
<dbReference type="EC" id="4.2.1.10" evidence="2"/>
<sequence>MIGKKPNEVRIILTLNEEEFFGLKDLPKADFLEIRLDQFRSDIDSPDKILKKIQNLNASCVFTYRQPEDSSLQAIGSWNQENIAPLLSGLEAGKHYIDLELDKDNSVFTQLDESSFGIVRSVHNFSGVPNYEELLFYLGPVIEENLATRKSDLPFQRIFKIATLPKNQDEAEEFLHSSLKLSKLCSKQNNPIGFCGILMGETGKEYRIFPEKIGSQFTYSCLGEPKAPGQVDLDTLLSKRK</sequence>
<dbReference type="Proteomes" id="UP000297762">
    <property type="component" value="Unassembled WGS sequence"/>
</dbReference>
<dbReference type="Pfam" id="PF01487">
    <property type="entry name" value="DHquinase_I"/>
    <property type="match status" value="1"/>
</dbReference>
<organism evidence="5 6">
    <name type="scientific">Leptospira sarikeiensis</name>
    <dbReference type="NCBI Taxonomy" id="2484943"/>
    <lineage>
        <taxon>Bacteria</taxon>
        <taxon>Pseudomonadati</taxon>
        <taxon>Spirochaetota</taxon>
        <taxon>Spirochaetia</taxon>
        <taxon>Leptospirales</taxon>
        <taxon>Leptospiraceae</taxon>
        <taxon>Leptospira</taxon>
    </lineage>
</organism>
<dbReference type="OrthoDB" id="335886at2"/>
<gene>
    <name evidence="5" type="ORF">EHQ64_14790</name>
</gene>
<dbReference type="InterPro" id="IPR050146">
    <property type="entry name" value="Type-I_3-dehydroquinase"/>
</dbReference>
<dbReference type="Gene3D" id="3.20.20.70">
    <property type="entry name" value="Aldolase class I"/>
    <property type="match status" value="1"/>
</dbReference>
<evidence type="ECO:0000256" key="2">
    <source>
        <dbReference type="ARBA" id="ARBA00012060"/>
    </source>
</evidence>
<dbReference type="EMBL" id="RQGF01000028">
    <property type="protein sequence ID" value="TGL61056.1"/>
    <property type="molecule type" value="Genomic_DNA"/>
</dbReference>
<dbReference type="CDD" id="cd00502">
    <property type="entry name" value="DHQase_I"/>
    <property type="match status" value="1"/>
</dbReference>
<evidence type="ECO:0000256" key="3">
    <source>
        <dbReference type="ARBA" id="ARBA00023239"/>
    </source>
</evidence>
<evidence type="ECO:0000256" key="4">
    <source>
        <dbReference type="ARBA" id="ARBA00023270"/>
    </source>
</evidence>
<proteinExistence type="predicted"/>
<accession>A0A4R9K4K8</accession>
<dbReference type="RefSeq" id="WP_135650471.1">
    <property type="nucleotide sequence ID" value="NZ_RQGF01000028.1"/>
</dbReference>
<dbReference type="PANTHER" id="PTHR43699:SF1">
    <property type="entry name" value="3-DEHYDROQUINATE DEHYDRATASE"/>
    <property type="match status" value="1"/>
</dbReference>
<dbReference type="GO" id="GO:0046279">
    <property type="term" value="P:3,4-dihydroxybenzoate biosynthetic process"/>
    <property type="evidence" value="ECO:0007669"/>
    <property type="project" value="UniProtKB-ARBA"/>
</dbReference>
<protein>
    <recommendedName>
        <fullName evidence="2">3-dehydroquinate dehydratase</fullName>
        <ecNumber evidence="2">4.2.1.10</ecNumber>
    </recommendedName>
</protein>
<comment type="catalytic activity">
    <reaction evidence="1">
        <text>3-dehydroquinate = 3-dehydroshikimate + H2O</text>
        <dbReference type="Rhea" id="RHEA:21096"/>
        <dbReference type="ChEBI" id="CHEBI:15377"/>
        <dbReference type="ChEBI" id="CHEBI:16630"/>
        <dbReference type="ChEBI" id="CHEBI:32364"/>
        <dbReference type="EC" id="4.2.1.10"/>
    </reaction>
</comment>
<evidence type="ECO:0000313" key="6">
    <source>
        <dbReference type="Proteomes" id="UP000297762"/>
    </source>
</evidence>
<evidence type="ECO:0000313" key="5">
    <source>
        <dbReference type="EMBL" id="TGL61056.1"/>
    </source>
</evidence>
<keyword evidence="3" id="KW-0456">Lyase</keyword>